<dbReference type="GeneID" id="45547961"/>
<protein>
    <submittedName>
        <fullName evidence="2">Hypothetical phage protein</fullName>
    </submittedName>
</protein>
<evidence type="ECO:0000256" key="1">
    <source>
        <dbReference type="SAM" id="MobiDB-lite"/>
    </source>
</evidence>
<organism evidence="2 3">
    <name type="scientific">Lacticaseibacillus casei DSM 20011 = JCM 1134 = ATCC 393</name>
    <dbReference type="NCBI Taxonomy" id="1423732"/>
    <lineage>
        <taxon>Bacteria</taxon>
        <taxon>Bacillati</taxon>
        <taxon>Bacillota</taxon>
        <taxon>Bacilli</taxon>
        <taxon>Lactobacillales</taxon>
        <taxon>Lactobacillaceae</taxon>
        <taxon>Lacticaseibacillus</taxon>
    </lineage>
</organism>
<name>A0AAD1AMY5_LACCA</name>
<accession>A0AAD1AMY5</accession>
<evidence type="ECO:0000313" key="2">
    <source>
        <dbReference type="EMBL" id="BAN73839.1"/>
    </source>
</evidence>
<dbReference type="RefSeq" id="WP_039638757.1">
    <property type="nucleotide sequence ID" value="NZ_AP012544.1"/>
</dbReference>
<evidence type="ECO:0000313" key="3">
    <source>
        <dbReference type="Proteomes" id="UP000015560"/>
    </source>
</evidence>
<dbReference type="AlphaFoldDB" id="A0AAD1AMY5"/>
<reference evidence="2 3" key="1">
    <citation type="journal article" date="2013" name="PLoS ONE">
        <title>Genomic Adaptation of the Lactobacillus casei Group.</title>
        <authorList>
            <person name="Toh H."/>
            <person name="Oshima K."/>
            <person name="Nakano A."/>
            <person name="Takahata M."/>
            <person name="Murakami M."/>
            <person name="Takaki T."/>
            <person name="Nishiyama H."/>
            <person name="Igimi S."/>
            <person name="Hattori M."/>
            <person name="Morita H."/>
        </authorList>
    </citation>
    <scope>NUCLEOTIDE SEQUENCE [LARGE SCALE GENOMIC DNA]</scope>
    <source>
        <strain evidence="2 3">ATCC 393</strain>
    </source>
</reference>
<feature type="region of interest" description="Disordered" evidence="1">
    <location>
        <begin position="58"/>
        <end position="77"/>
    </location>
</feature>
<dbReference type="EMBL" id="AP012544">
    <property type="protein sequence ID" value="BAN73839.1"/>
    <property type="molecule type" value="Genomic_DNA"/>
</dbReference>
<gene>
    <name evidence="2" type="ORF">LBCZ_0671</name>
</gene>
<dbReference type="Proteomes" id="UP000015560">
    <property type="component" value="Chromosome"/>
</dbReference>
<proteinExistence type="predicted"/>
<sequence>MKIKIWLNKQNRLTNWAYQAEDAKVGPTEDGQQIIEADDVSQFFEGHASLVDGKIVADEGYDPANDHPLPQPSPSDLANAETMKTIASLTVSNAALIKQVATLTKEAKL</sequence>